<comment type="similarity">
    <text evidence="1">Belongs to the folylpolyglutamate synthase family.</text>
</comment>
<keyword evidence="11" id="KW-1185">Reference proteome</keyword>
<keyword evidence="5" id="KW-0067">ATP-binding</keyword>
<dbReference type="OrthoDB" id="413990at2759"/>
<feature type="domain" description="Fatty acid hydroxylase" evidence="8">
    <location>
        <begin position="125"/>
        <end position="259"/>
    </location>
</feature>
<dbReference type="Pfam" id="PF08245">
    <property type="entry name" value="Mur_ligase_M"/>
    <property type="match status" value="1"/>
</dbReference>
<dbReference type="AlphaFoldDB" id="A0A7J6MC54"/>
<protein>
    <submittedName>
        <fullName evidence="10">Cholesterol 25-hydroxylase-like protein</fullName>
    </submittedName>
</protein>
<dbReference type="PANTHER" id="PTHR11136:SF0">
    <property type="entry name" value="DIHYDROFOLATE SYNTHETASE-RELATED"/>
    <property type="match status" value="1"/>
</dbReference>
<dbReference type="InterPro" id="IPR001645">
    <property type="entry name" value="Folylpolyglutamate_synth"/>
</dbReference>
<dbReference type="PANTHER" id="PTHR11136">
    <property type="entry name" value="FOLYLPOLYGLUTAMATE SYNTHASE-RELATED"/>
    <property type="match status" value="1"/>
</dbReference>
<evidence type="ECO:0000313" key="10">
    <source>
        <dbReference type="EMBL" id="KAF4668760.1"/>
    </source>
</evidence>
<feature type="transmembrane region" description="Helical" evidence="7">
    <location>
        <begin position="39"/>
        <end position="61"/>
    </location>
</feature>
<dbReference type="Gene3D" id="3.40.1190.10">
    <property type="entry name" value="Mur-like, catalytic domain"/>
    <property type="match status" value="1"/>
</dbReference>
<dbReference type="SUPFAM" id="SSF53623">
    <property type="entry name" value="MurD-like peptide ligases, catalytic domain"/>
    <property type="match status" value="1"/>
</dbReference>
<dbReference type="Gene3D" id="3.90.190.20">
    <property type="entry name" value="Mur ligase, C-terminal domain"/>
    <property type="match status" value="1"/>
</dbReference>
<proteinExistence type="inferred from homology"/>
<dbReference type="GO" id="GO:0005739">
    <property type="term" value="C:mitochondrion"/>
    <property type="evidence" value="ECO:0007669"/>
    <property type="project" value="TreeGrafter"/>
</dbReference>
<dbReference type="EMBL" id="JAAPAO010000184">
    <property type="protein sequence ID" value="KAF4668760.1"/>
    <property type="molecule type" value="Genomic_DNA"/>
</dbReference>
<dbReference type="InterPro" id="IPR036565">
    <property type="entry name" value="Mur-like_cat_sf"/>
</dbReference>
<keyword evidence="2" id="KW-0436">Ligase</keyword>
<evidence type="ECO:0000259" key="8">
    <source>
        <dbReference type="Pfam" id="PF04116"/>
    </source>
</evidence>
<dbReference type="InterPro" id="IPR006694">
    <property type="entry name" value="Fatty_acid_hydroxylase"/>
</dbReference>
<keyword evidence="7" id="KW-0472">Membrane</keyword>
<evidence type="ECO:0000256" key="4">
    <source>
        <dbReference type="ARBA" id="ARBA00022741"/>
    </source>
</evidence>
<dbReference type="GO" id="GO:0008841">
    <property type="term" value="F:dihydrofolate synthase activity"/>
    <property type="evidence" value="ECO:0007669"/>
    <property type="project" value="TreeGrafter"/>
</dbReference>
<evidence type="ECO:0000256" key="5">
    <source>
        <dbReference type="ARBA" id="ARBA00022840"/>
    </source>
</evidence>
<accession>A0A7J6MC54</accession>
<keyword evidence="7" id="KW-0812">Transmembrane</keyword>
<feature type="transmembrane region" description="Helical" evidence="7">
    <location>
        <begin position="82"/>
        <end position="104"/>
    </location>
</feature>
<evidence type="ECO:0000256" key="7">
    <source>
        <dbReference type="SAM" id="Phobius"/>
    </source>
</evidence>
<dbReference type="GO" id="GO:0016491">
    <property type="term" value="F:oxidoreductase activity"/>
    <property type="evidence" value="ECO:0007669"/>
    <property type="project" value="InterPro"/>
</dbReference>
<evidence type="ECO:0000256" key="2">
    <source>
        <dbReference type="ARBA" id="ARBA00022598"/>
    </source>
</evidence>
<dbReference type="InterPro" id="IPR013221">
    <property type="entry name" value="Mur_ligase_cen"/>
</dbReference>
<dbReference type="GO" id="GO:0008610">
    <property type="term" value="P:lipid biosynthetic process"/>
    <property type="evidence" value="ECO:0007669"/>
    <property type="project" value="InterPro"/>
</dbReference>
<dbReference type="InterPro" id="IPR036615">
    <property type="entry name" value="Mur_ligase_C_dom_sf"/>
</dbReference>
<comment type="caution">
    <text evidence="10">The sequence shown here is derived from an EMBL/GenBank/DDBJ whole genome shotgun (WGS) entry which is preliminary data.</text>
</comment>
<evidence type="ECO:0000259" key="9">
    <source>
        <dbReference type="Pfam" id="PF08245"/>
    </source>
</evidence>
<organism evidence="10 11">
    <name type="scientific">Perkinsus chesapeaki</name>
    <name type="common">Clam parasite</name>
    <name type="synonym">Perkinsus andrewsi</name>
    <dbReference type="NCBI Taxonomy" id="330153"/>
    <lineage>
        <taxon>Eukaryota</taxon>
        <taxon>Sar</taxon>
        <taxon>Alveolata</taxon>
        <taxon>Perkinsozoa</taxon>
        <taxon>Perkinsea</taxon>
        <taxon>Perkinsida</taxon>
        <taxon>Perkinsidae</taxon>
        <taxon>Perkinsus</taxon>
    </lineage>
</organism>
<dbReference type="GO" id="GO:0005506">
    <property type="term" value="F:iron ion binding"/>
    <property type="evidence" value="ECO:0007669"/>
    <property type="project" value="InterPro"/>
</dbReference>
<dbReference type="NCBIfam" id="TIGR01499">
    <property type="entry name" value="folC"/>
    <property type="match status" value="1"/>
</dbReference>
<keyword evidence="3" id="KW-0479">Metal-binding</keyword>
<dbReference type="SUPFAM" id="SSF53244">
    <property type="entry name" value="MurD-like peptide ligases, peptide-binding domain"/>
    <property type="match status" value="1"/>
</dbReference>
<dbReference type="InterPro" id="IPR018109">
    <property type="entry name" value="Folylpolyglutamate_synth_CS"/>
</dbReference>
<dbReference type="GO" id="GO:0005829">
    <property type="term" value="C:cytosol"/>
    <property type="evidence" value="ECO:0007669"/>
    <property type="project" value="TreeGrafter"/>
</dbReference>
<evidence type="ECO:0000256" key="3">
    <source>
        <dbReference type="ARBA" id="ARBA00022723"/>
    </source>
</evidence>
<dbReference type="GO" id="GO:0005524">
    <property type="term" value="F:ATP binding"/>
    <property type="evidence" value="ECO:0007669"/>
    <property type="project" value="UniProtKB-KW"/>
</dbReference>
<keyword evidence="4" id="KW-0547">Nucleotide-binding</keyword>
<dbReference type="Proteomes" id="UP000591131">
    <property type="component" value="Unassembled WGS sequence"/>
</dbReference>
<sequence>MADTSSLALQSDITLVLQPLWDQLLELEQWRGIGLVSNALFPGVVATVAYIAICTYYTLFYDIPQFMETKIQPSRWPSIGTLLFHTVVQSIGFTLFISLGVYMTPLHIDLPSEAPTLWEAFRDITLAFIVGDSCTYWYHRMFHIPWLYRNIHSVHHQFYEPYSWTSALIHPFEHTCSLMVYYWYPLVMRHHWLTLCIFAFIWVAWLLEQHSGHNTWWSPFNLWPFELGGGAPIHDLHHSERSQKNYAPILRLWDRIFGTEIPPNPKFKSGMYDHRSTLNPPETTQILRAIGDPLEELAASGSRFIHVTGTNGKGTVCSGLAERLQRASCRVGLFTSPCQRWPNDQISINGEIMEAIEYEHELERIFEVAKIEGEAGLTYFEATTIAAFSWFSRMKPLDFVVIEVGMGGRDDATNVLPKTDVAVVTGVELDHMNFLGDTKEKICDVKCGIITPQTSTAVVSGAFLSPSCIDIAKQRCALTGSELRVVGVPQDNEDFKAHYRDLERGVLKVLGIEDNVTDSGVENLPVLHGRQELTSCPLNPALPLILDGAHNHQGLASLRHSIQKTLDTNGDITEVRENDRFWSQCVFSYDLSSLFLVKAVDPENAAEAARRCLESLNSTVASADDLWTALQQCASPTDNKSKPLIVVCGSLYLTREYLLLLDEEQLPS</sequence>
<reference evidence="10 11" key="1">
    <citation type="submission" date="2020-04" db="EMBL/GenBank/DDBJ databases">
        <title>Perkinsus chesapeaki whole genome sequence.</title>
        <authorList>
            <person name="Bogema D.R."/>
        </authorList>
    </citation>
    <scope>NUCLEOTIDE SEQUENCE [LARGE SCALE GENOMIC DNA]</scope>
    <source>
        <strain evidence="10">ATCC PRA-425</strain>
    </source>
</reference>
<dbReference type="PROSITE" id="PS01012">
    <property type="entry name" value="FOLYLPOLYGLU_SYNT_2"/>
    <property type="match status" value="1"/>
</dbReference>
<feature type="domain" description="Mur ligase central" evidence="9">
    <location>
        <begin position="307"/>
        <end position="459"/>
    </location>
</feature>
<keyword evidence="6" id="KW-0460">Magnesium</keyword>
<evidence type="ECO:0000313" key="11">
    <source>
        <dbReference type="Proteomes" id="UP000591131"/>
    </source>
</evidence>
<evidence type="ECO:0000256" key="6">
    <source>
        <dbReference type="ARBA" id="ARBA00022842"/>
    </source>
</evidence>
<dbReference type="GO" id="GO:0004326">
    <property type="term" value="F:tetrahydrofolylpolyglutamate synthase activity"/>
    <property type="evidence" value="ECO:0007669"/>
    <property type="project" value="InterPro"/>
</dbReference>
<evidence type="ECO:0000256" key="1">
    <source>
        <dbReference type="ARBA" id="ARBA00008276"/>
    </source>
</evidence>
<gene>
    <name evidence="10" type="primary">CH25H_1</name>
    <name evidence="10" type="ORF">FOL47_002881</name>
</gene>
<dbReference type="Pfam" id="PF04116">
    <property type="entry name" value="FA_hydroxylase"/>
    <property type="match status" value="1"/>
</dbReference>
<keyword evidence="7" id="KW-1133">Transmembrane helix</keyword>
<name>A0A7J6MC54_PERCH</name>